<proteinExistence type="inferred from homology"/>
<gene>
    <name evidence="8" type="ORF">PHYEVI_LOCUS8342</name>
</gene>
<dbReference type="PANTHER" id="PTHR14456">
    <property type="entry name" value="INOSITOL POLYPHOSPHATE KINASE 1"/>
    <property type="match status" value="1"/>
</dbReference>
<dbReference type="GO" id="GO:0005524">
    <property type="term" value="F:ATP binding"/>
    <property type="evidence" value="ECO:0007669"/>
    <property type="project" value="UniProtKB-KW"/>
</dbReference>
<dbReference type="GO" id="GO:0005634">
    <property type="term" value="C:nucleus"/>
    <property type="evidence" value="ECO:0007669"/>
    <property type="project" value="TreeGrafter"/>
</dbReference>
<evidence type="ECO:0000256" key="2">
    <source>
        <dbReference type="ARBA" id="ARBA00012023"/>
    </source>
</evidence>
<dbReference type="Gene3D" id="3.30.200.110">
    <property type="entry name" value="Inositol-pentakisphosphate 2-kinase, N-lobe"/>
    <property type="match status" value="1"/>
</dbReference>
<dbReference type="InterPro" id="IPR043001">
    <property type="entry name" value="IP5_2-K_N_lobe"/>
</dbReference>
<evidence type="ECO:0000256" key="1">
    <source>
        <dbReference type="ARBA" id="ARBA00007229"/>
    </source>
</evidence>
<dbReference type="OrthoDB" id="272370at2759"/>
<name>A0A9N9TTJ5_PHYSR</name>
<dbReference type="Proteomes" id="UP001153712">
    <property type="component" value="Chromosome 5"/>
</dbReference>
<comment type="similarity">
    <text evidence="1">Belongs to the IPK1 type 2 family.</text>
</comment>
<dbReference type="AlphaFoldDB" id="A0A9N9TTJ5"/>
<dbReference type="Pfam" id="PF06090">
    <property type="entry name" value="Ins_P5_2-kin"/>
    <property type="match status" value="1"/>
</dbReference>
<evidence type="ECO:0000256" key="3">
    <source>
        <dbReference type="ARBA" id="ARBA00022679"/>
    </source>
</evidence>
<keyword evidence="4 7" id="KW-0547">Nucleotide-binding</keyword>
<keyword evidence="9" id="KW-1185">Reference proteome</keyword>
<dbReference type="EMBL" id="OU900098">
    <property type="protein sequence ID" value="CAG9862019.1"/>
    <property type="molecule type" value="Genomic_DNA"/>
</dbReference>
<dbReference type="EC" id="2.7.1.158" evidence="2 7"/>
<evidence type="ECO:0000313" key="9">
    <source>
        <dbReference type="Proteomes" id="UP001153712"/>
    </source>
</evidence>
<accession>A0A9N9TTJ5</accession>
<dbReference type="PANTHER" id="PTHR14456:SF2">
    <property type="entry name" value="INOSITOL-PENTAKISPHOSPHATE 2-KINASE"/>
    <property type="match status" value="1"/>
</dbReference>
<keyword evidence="6 7" id="KW-0067">ATP-binding</keyword>
<comment type="catalytic activity">
    <reaction evidence="7">
        <text>1D-myo-inositol 1,3,4,5,6-pentakisphosphate + ATP = 1D-myo-inositol hexakisphosphate + ADP + H(+)</text>
        <dbReference type="Rhea" id="RHEA:20313"/>
        <dbReference type="ChEBI" id="CHEBI:15378"/>
        <dbReference type="ChEBI" id="CHEBI:30616"/>
        <dbReference type="ChEBI" id="CHEBI:57733"/>
        <dbReference type="ChEBI" id="CHEBI:58130"/>
        <dbReference type="ChEBI" id="CHEBI:456216"/>
        <dbReference type="EC" id="2.7.1.158"/>
    </reaction>
</comment>
<evidence type="ECO:0000256" key="5">
    <source>
        <dbReference type="ARBA" id="ARBA00022777"/>
    </source>
</evidence>
<sequence length="468" mass="54721">MLLNETEPSQYFEIPPNWIYRGEGNCNVVLSLPQLGKILRIRKTGRPKSFIGWLVKWLSDILDWLYGKGITEELRDLQFYSTVMRPLVGRKYTSEACQVILNKTEVNTLENQLHKYRSDFRKHKILQYGRASLFDDFAFIPENDYNYLPFILSDDTFAIELKPKQGWRPLSEKHFPVCIYCMHQYLKLEKKKIKVLSKYCPEDLFSGNEGRMLRAIKSLIEVPQNNLRIFKNGNLIYGDHLKTNFSNIVENIFDNGENLEQLIEEFCHLIRKSLTTNFMNVDSTEHCEEKTFCEWNKIIQESSASNALPKNSVLEKILSIQMLDTEGSDYYCKLLQKAQLEDWNYVDMLLDKVTNEHICMKCTIMNLGNNSRSEQEIDLAFIPYLISAIAKDCSLMITLKRIQEDISDNLEIKNIISTNYGHFLVNIGVFDLYPKRLTSIRKHCQRNKEVYKAYLKATSRLSSIENLK</sequence>
<evidence type="ECO:0000256" key="6">
    <source>
        <dbReference type="ARBA" id="ARBA00022840"/>
    </source>
</evidence>
<reference evidence="8" key="1">
    <citation type="submission" date="2022-01" db="EMBL/GenBank/DDBJ databases">
        <authorList>
            <person name="King R."/>
        </authorList>
    </citation>
    <scope>NUCLEOTIDE SEQUENCE</scope>
</reference>
<dbReference type="GO" id="GO:0032958">
    <property type="term" value="P:inositol phosphate biosynthetic process"/>
    <property type="evidence" value="ECO:0007669"/>
    <property type="project" value="TreeGrafter"/>
</dbReference>
<comment type="domain">
    <text evidence="7">The EXKPK motif is conserved in inositol-pentakisphosphate 2-kinases of both family 1 and 2.</text>
</comment>
<dbReference type="GO" id="GO:0035299">
    <property type="term" value="F:inositol-1,3,4,5,6-pentakisphosphate 2-kinase activity"/>
    <property type="evidence" value="ECO:0007669"/>
    <property type="project" value="UniProtKB-EC"/>
</dbReference>
<evidence type="ECO:0000313" key="8">
    <source>
        <dbReference type="EMBL" id="CAG9862019.1"/>
    </source>
</evidence>
<dbReference type="InterPro" id="IPR009286">
    <property type="entry name" value="Ins_P5_2-kin"/>
</dbReference>
<organism evidence="8 9">
    <name type="scientific">Phyllotreta striolata</name>
    <name type="common">Striped flea beetle</name>
    <name type="synonym">Crioceris striolata</name>
    <dbReference type="NCBI Taxonomy" id="444603"/>
    <lineage>
        <taxon>Eukaryota</taxon>
        <taxon>Metazoa</taxon>
        <taxon>Ecdysozoa</taxon>
        <taxon>Arthropoda</taxon>
        <taxon>Hexapoda</taxon>
        <taxon>Insecta</taxon>
        <taxon>Pterygota</taxon>
        <taxon>Neoptera</taxon>
        <taxon>Endopterygota</taxon>
        <taxon>Coleoptera</taxon>
        <taxon>Polyphaga</taxon>
        <taxon>Cucujiformia</taxon>
        <taxon>Chrysomeloidea</taxon>
        <taxon>Chrysomelidae</taxon>
        <taxon>Galerucinae</taxon>
        <taxon>Alticini</taxon>
        <taxon>Phyllotreta</taxon>
    </lineage>
</organism>
<comment type="function">
    <text evidence="7">Phosphorylates Ins(1,3,4,5,6)P5 at position 2 to form Ins(1,2,3,4,5,6)P6 (InsP6 or phytate).</text>
</comment>
<keyword evidence="3 7" id="KW-0808">Transferase</keyword>
<protein>
    <recommendedName>
        <fullName evidence="2 7">Inositol-pentakisphosphate 2-kinase</fullName>
        <ecNumber evidence="2 7">2.7.1.158</ecNumber>
    </recommendedName>
</protein>
<evidence type="ECO:0000256" key="4">
    <source>
        <dbReference type="ARBA" id="ARBA00022741"/>
    </source>
</evidence>
<keyword evidence="5 7" id="KW-0418">Kinase</keyword>
<evidence type="ECO:0000256" key="7">
    <source>
        <dbReference type="RuleBase" id="RU364126"/>
    </source>
</evidence>